<dbReference type="SUPFAM" id="SSF54160">
    <property type="entry name" value="Chromo domain-like"/>
    <property type="match status" value="1"/>
</dbReference>
<evidence type="ECO:0000256" key="1">
    <source>
        <dbReference type="SAM" id="Coils"/>
    </source>
</evidence>
<dbReference type="AlphaFoldDB" id="A0A0M0JBG8"/>
<dbReference type="CDD" id="cd00024">
    <property type="entry name" value="CD_CSD"/>
    <property type="match status" value="1"/>
</dbReference>
<sequence>MNRLGTATASRKLWALPRPAESLGPGSVILAHPGSFDHYFLESLVLILEHGPDGTKGVLLNHETPWTVEDLAPDAKMAPFAANAVFLGGDAGRDTITMVHGEFELPGAVEVGQGVYTGGVDAALRAVTEGALPPDRFKFFYKSVEWLPNALPVAITSGTFQVIELSPGFLFGQSGQRSMWAEVREELVKEEAEEAAAALKLESMQRGPSGATDATDAGRSLAAEAGEMVAKLRKQVEGGRAASKALKAEEAALAQAEFDAHEAKVKALVEQIRRDREEGTDAPYDLRILGPDLLAEKARFEARLEAEKRLLDAQLSRDSGIALGLAPEAEGQAAAEAAADPAADGSATAIAALLAYRVFKGNSQWRVRWRGYGAEGDTWESIHVLDTEELRKQAQLLKEQSGA</sequence>
<keyword evidence="1" id="KW-0175">Coiled coil</keyword>
<dbReference type="OrthoDB" id="272750at2759"/>
<comment type="caution">
    <text evidence="3">The sequence shown here is derived from an EMBL/GenBank/DDBJ whole genome shotgun (WGS) entry which is preliminary data.</text>
</comment>
<keyword evidence="4" id="KW-1185">Reference proteome</keyword>
<dbReference type="Proteomes" id="UP000037460">
    <property type="component" value="Unassembled WGS sequence"/>
</dbReference>
<dbReference type="InterPro" id="IPR000953">
    <property type="entry name" value="Chromo/chromo_shadow_dom"/>
</dbReference>
<evidence type="ECO:0000313" key="3">
    <source>
        <dbReference type="EMBL" id="KOO23911.1"/>
    </source>
</evidence>
<name>A0A0M0JBG8_9EUKA</name>
<dbReference type="InterPro" id="IPR016197">
    <property type="entry name" value="Chromo-like_dom_sf"/>
</dbReference>
<feature type="domain" description="Chromo" evidence="2">
    <location>
        <begin position="348"/>
        <end position="403"/>
    </location>
</feature>
<dbReference type="Gene3D" id="3.40.1740.10">
    <property type="entry name" value="VC0467-like"/>
    <property type="match status" value="1"/>
</dbReference>
<organism evidence="3 4">
    <name type="scientific">Chrysochromulina tobinii</name>
    <dbReference type="NCBI Taxonomy" id="1460289"/>
    <lineage>
        <taxon>Eukaryota</taxon>
        <taxon>Haptista</taxon>
        <taxon>Haptophyta</taxon>
        <taxon>Prymnesiophyceae</taxon>
        <taxon>Prymnesiales</taxon>
        <taxon>Chrysochromulinaceae</taxon>
        <taxon>Chrysochromulina</taxon>
    </lineage>
</organism>
<evidence type="ECO:0000313" key="4">
    <source>
        <dbReference type="Proteomes" id="UP000037460"/>
    </source>
</evidence>
<gene>
    <name evidence="3" type="ORF">Ctob_001926</name>
</gene>
<accession>A0A0M0JBG8</accession>
<dbReference type="PANTHER" id="PTHR31984">
    <property type="entry name" value="TRANSPORTER, PUTATIVE (DUF179)-RELATED"/>
    <property type="match status" value="1"/>
</dbReference>
<feature type="coiled-coil region" evidence="1">
    <location>
        <begin position="246"/>
        <end position="278"/>
    </location>
</feature>
<dbReference type="Gene3D" id="2.40.50.40">
    <property type="match status" value="1"/>
</dbReference>
<reference evidence="4" key="1">
    <citation type="journal article" date="2015" name="PLoS Genet.">
        <title>Genome Sequence and Transcriptome Analyses of Chrysochromulina tobin: Metabolic Tools for Enhanced Algal Fitness in the Prominent Order Prymnesiales (Haptophyceae).</title>
        <authorList>
            <person name="Hovde B.T."/>
            <person name="Deodato C.R."/>
            <person name="Hunsperger H.M."/>
            <person name="Ryken S.A."/>
            <person name="Yost W."/>
            <person name="Jha R.K."/>
            <person name="Patterson J."/>
            <person name="Monnat R.J. Jr."/>
            <person name="Barlow S.B."/>
            <person name="Starkenburg S.R."/>
            <person name="Cattolico R.A."/>
        </authorList>
    </citation>
    <scope>NUCLEOTIDE SEQUENCE</scope>
    <source>
        <strain evidence="4">CCMP291</strain>
    </source>
</reference>
<dbReference type="PROSITE" id="PS50013">
    <property type="entry name" value="CHROMO_2"/>
    <property type="match status" value="1"/>
</dbReference>
<dbReference type="SUPFAM" id="SSF143456">
    <property type="entry name" value="VC0467-like"/>
    <property type="match status" value="1"/>
</dbReference>
<dbReference type="InterPro" id="IPR003774">
    <property type="entry name" value="AlgH-like"/>
</dbReference>
<proteinExistence type="predicted"/>
<protein>
    <recommendedName>
        <fullName evidence="2">Chromo domain-containing protein</fullName>
    </recommendedName>
</protein>
<dbReference type="PANTHER" id="PTHR31984:SF17">
    <property type="entry name" value="TRANSCRIPTIONAL REGULATOR"/>
    <property type="match status" value="1"/>
</dbReference>
<dbReference type="EMBL" id="JWZX01003146">
    <property type="protein sequence ID" value="KOO23911.1"/>
    <property type="molecule type" value="Genomic_DNA"/>
</dbReference>
<dbReference type="Pfam" id="PF02622">
    <property type="entry name" value="DUF179"/>
    <property type="match status" value="1"/>
</dbReference>
<evidence type="ECO:0000259" key="2">
    <source>
        <dbReference type="PROSITE" id="PS50013"/>
    </source>
</evidence>